<evidence type="ECO:0000313" key="5">
    <source>
        <dbReference type="EMBL" id="MBB3933262.1"/>
    </source>
</evidence>
<dbReference type="EMBL" id="JACIDS010000005">
    <property type="protein sequence ID" value="MBB3933262.1"/>
    <property type="molecule type" value="Genomic_DNA"/>
</dbReference>
<dbReference type="NCBIfam" id="TIGR00309">
    <property type="entry name" value="V_ATPase_subD"/>
    <property type="match status" value="1"/>
</dbReference>
<sequence length="202" mass="22310">MARVPLSKSQLRKEKDNLTSYRRYLPALDLKRQQLMSERVRAARMIGDAEAKVAGAAKAAGDALPMLADERIDVSGLVTLGEVRFGVENVAGIRLPVIEQLEIIQKPYGRMVRPHWVDAVVARLAEAIRLRIEVDIAKKRLAILEKAVATITQRVNLFDKVLIPEAEANIRRINVYLGDNERAAVVAGKIAKRSRTAAGGAR</sequence>
<name>A0A840AUA0_9HYPH</name>
<keyword evidence="3" id="KW-0406">Ion transport</keyword>
<keyword evidence="6" id="KW-1185">Reference proteome</keyword>
<gene>
    <name evidence="5" type="ORF">GGR25_004326</name>
</gene>
<evidence type="ECO:0000256" key="4">
    <source>
        <dbReference type="SAM" id="Coils"/>
    </source>
</evidence>
<dbReference type="GO" id="GO:0046961">
    <property type="term" value="F:proton-transporting ATPase activity, rotational mechanism"/>
    <property type="evidence" value="ECO:0007669"/>
    <property type="project" value="InterPro"/>
</dbReference>
<dbReference type="Proteomes" id="UP000553963">
    <property type="component" value="Unassembled WGS sequence"/>
</dbReference>
<evidence type="ECO:0000256" key="3">
    <source>
        <dbReference type="ARBA" id="ARBA00023065"/>
    </source>
</evidence>
<accession>A0A840AUA0</accession>
<dbReference type="InterPro" id="IPR002699">
    <property type="entry name" value="V_ATPase_D"/>
</dbReference>
<evidence type="ECO:0000256" key="2">
    <source>
        <dbReference type="ARBA" id="ARBA00022448"/>
    </source>
</evidence>
<keyword evidence="4" id="KW-0175">Coiled coil</keyword>
<comment type="similarity">
    <text evidence="1">Belongs to the V-ATPase D subunit family.</text>
</comment>
<evidence type="ECO:0000256" key="1">
    <source>
        <dbReference type="ARBA" id="ARBA00005850"/>
    </source>
</evidence>
<proteinExistence type="inferred from homology"/>
<dbReference type="RefSeq" id="WP_183400897.1">
    <property type="nucleotide sequence ID" value="NZ_JACIDS010000005.1"/>
</dbReference>
<dbReference type="AlphaFoldDB" id="A0A840AUA0"/>
<protein>
    <submittedName>
        <fullName evidence="5">V/A-type H+-transporting ATPase subunit D</fullName>
    </submittedName>
</protein>
<keyword evidence="2" id="KW-0813">Transport</keyword>
<dbReference type="PANTHER" id="PTHR11671">
    <property type="entry name" value="V-TYPE ATP SYNTHASE SUBUNIT D"/>
    <property type="match status" value="1"/>
</dbReference>
<dbReference type="Gene3D" id="1.10.287.3240">
    <property type="match status" value="1"/>
</dbReference>
<feature type="coiled-coil region" evidence="4">
    <location>
        <begin position="127"/>
        <end position="154"/>
    </location>
</feature>
<dbReference type="Pfam" id="PF01813">
    <property type="entry name" value="ATP-synt_D"/>
    <property type="match status" value="1"/>
</dbReference>
<evidence type="ECO:0000313" key="6">
    <source>
        <dbReference type="Proteomes" id="UP000553963"/>
    </source>
</evidence>
<reference evidence="5 6" key="1">
    <citation type="submission" date="2020-08" db="EMBL/GenBank/DDBJ databases">
        <title>Genomic Encyclopedia of Type Strains, Phase IV (KMG-IV): sequencing the most valuable type-strain genomes for metagenomic binning, comparative biology and taxonomic classification.</title>
        <authorList>
            <person name="Goeker M."/>
        </authorList>
    </citation>
    <scope>NUCLEOTIDE SEQUENCE [LARGE SCALE GENOMIC DNA]</scope>
    <source>
        <strain evidence="5 6">DSM 25966</strain>
    </source>
</reference>
<comment type="caution">
    <text evidence="5">The sequence shown here is derived from an EMBL/GenBank/DDBJ whole genome shotgun (WGS) entry which is preliminary data.</text>
</comment>
<organism evidence="5 6">
    <name type="scientific">Kaistia hirudinis</name>
    <dbReference type="NCBI Taxonomy" id="1293440"/>
    <lineage>
        <taxon>Bacteria</taxon>
        <taxon>Pseudomonadati</taxon>
        <taxon>Pseudomonadota</taxon>
        <taxon>Alphaproteobacteria</taxon>
        <taxon>Hyphomicrobiales</taxon>
        <taxon>Kaistiaceae</taxon>
        <taxon>Kaistia</taxon>
    </lineage>
</organism>